<proteinExistence type="predicted"/>
<dbReference type="Gramene" id="Ma04_t04700.1">
    <property type="protein sequence ID" value="Ma04_p04700.1"/>
    <property type="gene ID" value="Ma04_g04700"/>
</dbReference>
<sequence>MFAVLLIVLMVYAPFSLSMKTMWVQRTFSSTWRRFIGSVFTVVAL</sequence>
<protein>
    <submittedName>
        <fullName evidence="1">(wild Malaysian banana) hypothetical protein</fullName>
    </submittedName>
</protein>
<gene>
    <name evidence="1" type="ORF">GSMUA_110010.1</name>
</gene>
<name>A0A804IL30_MUSAM</name>
<dbReference type="AlphaFoldDB" id="A0A804IL30"/>
<dbReference type="EMBL" id="HG996469">
    <property type="protein sequence ID" value="CAG1841206.1"/>
    <property type="molecule type" value="Genomic_DNA"/>
</dbReference>
<dbReference type="Proteomes" id="UP000012960">
    <property type="component" value="Unplaced"/>
</dbReference>
<reference evidence="1" key="1">
    <citation type="submission" date="2021-03" db="EMBL/GenBank/DDBJ databases">
        <authorList>
            <consortium name="Genoscope - CEA"/>
            <person name="William W."/>
        </authorList>
    </citation>
    <scope>NUCLEOTIDE SEQUENCE</scope>
    <source>
        <strain evidence="1">Doubled-haploid Pahang</strain>
    </source>
</reference>
<dbReference type="EnsemblPlants" id="Ma04_t04700.1">
    <property type="protein sequence ID" value="Ma04_p04700.1"/>
    <property type="gene ID" value="Ma04_g04700"/>
</dbReference>
<evidence type="ECO:0000313" key="3">
    <source>
        <dbReference type="Proteomes" id="UP000012960"/>
    </source>
</evidence>
<accession>A0A804IL30</accession>
<keyword evidence="3" id="KW-1185">Reference proteome</keyword>
<reference evidence="2" key="2">
    <citation type="submission" date="2021-05" db="UniProtKB">
        <authorList>
            <consortium name="EnsemblPlants"/>
        </authorList>
    </citation>
    <scope>IDENTIFICATION</scope>
    <source>
        <strain evidence="2">subsp. malaccensis</strain>
    </source>
</reference>
<evidence type="ECO:0000313" key="1">
    <source>
        <dbReference type="EMBL" id="CAG1841206.1"/>
    </source>
</evidence>
<organism evidence="2 3">
    <name type="scientific">Musa acuminata subsp. malaccensis</name>
    <name type="common">Wild banana</name>
    <name type="synonym">Musa malaccensis</name>
    <dbReference type="NCBI Taxonomy" id="214687"/>
    <lineage>
        <taxon>Eukaryota</taxon>
        <taxon>Viridiplantae</taxon>
        <taxon>Streptophyta</taxon>
        <taxon>Embryophyta</taxon>
        <taxon>Tracheophyta</taxon>
        <taxon>Spermatophyta</taxon>
        <taxon>Magnoliopsida</taxon>
        <taxon>Liliopsida</taxon>
        <taxon>Zingiberales</taxon>
        <taxon>Musaceae</taxon>
        <taxon>Musa</taxon>
    </lineage>
</organism>
<evidence type="ECO:0000313" key="2">
    <source>
        <dbReference type="EnsemblPlants" id="Ma04_p04700.1"/>
    </source>
</evidence>
<dbReference type="InParanoid" id="A0A804IL30"/>